<dbReference type="GO" id="GO:0031209">
    <property type="term" value="C:SCAR complex"/>
    <property type="evidence" value="ECO:0000318"/>
    <property type="project" value="GO_Central"/>
</dbReference>
<dbReference type="GO" id="GO:0071933">
    <property type="term" value="F:Arp2/3 complex binding"/>
    <property type="evidence" value="ECO:0000318"/>
    <property type="project" value="GO_Central"/>
</dbReference>
<feature type="region of interest" description="Disordered" evidence="3">
    <location>
        <begin position="432"/>
        <end position="456"/>
    </location>
</feature>
<dbReference type="FunCoup" id="A0A7M7P946">
    <property type="interactions" value="1024"/>
</dbReference>
<dbReference type="AlphaFoldDB" id="A0A7M7P946"/>
<dbReference type="Gene3D" id="1.20.5.340">
    <property type="match status" value="1"/>
</dbReference>
<keyword evidence="2" id="KW-0206">Cytoskeleton</keyword>
<feature type="compositionally biased region" description="Low complexity" evidence="3">
    <location>
        <begin position="318"/>
        <end position="329"/>
    </location>
</feature>
<evidence type="ECO:0000259" key="4">
    <source>
        <dbReference type="PROSITE" id="PS51082"/>
    </source>
</evidence>
<dbReference type="GO" id="GO:0003779">
    <property type="term" value="F:actin binding"/>
    <property type="evidence" value="ECO:0007669"/>
    <property type="project" value="UniProtKB-UniRule"/>
</dbReference>
<comment type="subcellular location">
    <subcellularLocation>
        <location evidence="2">Cytoplasm</location>
        <location evidence="2">Cytoskeleton</location>
    </subcellularLocation>
</comment>
<reference evidence="6" key="1">
    <citation type="submission" date="2015-02" db="EMBL/GenBank/DDBJ databases">
        <title>Genome sequencing for Strongylocentrotus purpuratus.</title>
        <authorList>
            <person name="Murali S."/>
            <person name="Liu Y."/>
            <person name="Vee V."/>
            <person name="English A."/>
            <person name="Wang M."/>
            <person name="Skinner E."/>
            <person name="Han Y."/>
            <person name="Muzny D.M."/>
            <person name="Worley K.C."/>
            <person name="Gibbs R.A."/>
        </authorList>
    </citation>
    <scope>NUCLEOTIDE SEQUENCE</scope>
</reference>
<dbReference type="InParanoid" id="A0A7M7P946"/>
<feature type="compositionally biased region" description="Pro residues" evidence="3">
    <location>
        <begin position="266"/>
        <end position="278"/>
    </location>
</feature>
<organism evidence="5 6">
    <name type="scientific">Strongylocentrotus purpuratus</name>
    <name type="common">Purple sea urchin</name>
    <dbReference type="NCBI Taxonomy" id="7668"/>
    <lineage>
        <taxon>Eukaryota</taxon>
        <taxon>Metazoa</taxon>
        <taxon>Echinodermata</taxon>
        <taxon>Eleutherozoa</taxon>
        <taxon>Echinozoa</taxon>
        <taxon>Echinoidea</taxon>
        <taxon>Euechinoidea</taxon>
        <taxon>Echinacea</taxon>
        <taxon>Camarodonta</taxon>
        <taxon>Echinidea</taxon>
        <taxon>Strongylocentrotidae</taxon>
        <taxon>Strongylocentrotus</taxon>
    </lineage>
</organism>
<dbReference type="Gene3D" id="6.10.280.150">
    <property type="match status" value="2"/>
</dbReference>
<protein>
    <recommendedName>
        <fullName evidence="2">Wiskott-Aldrich syndrome protein family member</fullName>
        <shortName evidence="2">WASP family protein member</shortName>
    </recommendedName>
</protein>
<feature type="compositionally biased region" description="Basic residues" evidence="3">
    <location>
        <begin position="172"/>
        <end position="192"/>
    </location>
</feature>
<dbReference type="OrthoDB" id="1060785at2759"/>
<feature type="compositionally biased region" description="Pro residues" evidence="3">
    <location>
        <begin position="330"/>
        <end position="367"/>
    </location>
</feature>
<comment type="function">
    <text evidence="2">Downstream effector molecule involved in the transmission of signals from tyrosine kinase receptors and small GTPases to the actin cytoskeleton. Promotes formation of actin filaments. Part of the WAVE complex that regulates lamellipodia formation. The WAVE complex regulates actin filament reorganization via its interaction with the Arp2/3 complex.</text>
</comment>
<evidence type="ECO:0000313" key="6">
    <source>
        <dbReference type="Proteomes" id="UP000007110"/>
    </source>
</evidence>
<accession>A0A7M7P946</accession>
<proteinExistence type="inferred from homology"/>
<dbReference type="InterPro" id="IPR028288">
    <property type="entry name" value="SCAR/WAVE_fam"/>
</dbReference>
<dbReference type="InterPro" id="IPR003124">
    <property type="entry name" value="WH2_dom"/>
</dbReference>
<keyword evidence="6" id="KW-1185">Reference proteome</keyword>
<dbReference type="GeneID" id="115918844"/>
<dbReference type="GO" id="GO:0034237">
    <property type="term" value="F:protein kinase A regulatory subunit binding"/>
    <property type="evidence" value="ECO:0000318"/>
    <property type="project" value="GO_Central"/>
</dbReference>
<dbReference type="OMA" id="HPHCCYG"/>
<feature type="compositionally biased region" description="Acidic residues" evidence="3">
    <location>
        <begin position="435"/>
        <end position="456"/>
    </location>
</feature>
<dbReference type="EnsemblMetazoa" id="XM_030992324">
    <property type="protein sequence ID" value="XP_030848184"/>
    <property type="gene ID" value="LOC115918844"/>
</dbReference>
<dbReference type="KEGG" id="spu:115918844"/>
<dbReference type="CDD" id="cd22057">
    <property type="entry name" value="WH2_WAVE"/>
    <property type="match status" value="1"/>
</dbReference>
<keyword evidence="2" id="KW-0963">Cytoplasm</keyword>
<evidence type="ECO:0000256" key="2">
    <source>
        <dbReference type="RuleBase" id="RU367034"/>
    </source>
</evidence>
<dbReference type="SMART" id="SM00246">
    <property type="entry name" value="WH2"/>
    <property type="match status" value="1"/>
</dbReference>
<feature type="compositionally biased region" description="Basic and acidic residues" evidence="3">
    <location>
        <begin position="228"/>
        <end position="240"/>
    </location>
</feature>
<feature type="region of interest" description="Disordered" evidence="3">
    <location>
        <begin position="167"/>
        <end position="199"/>
    </location>
</feature>
<dbReference type="PANTHER" id="PTHR12902:SF1">
    <property type="entry name" value="WISKOTT-ALDRICH SYNDROME PROTEIN FAMILY MEMBER"/>
    <property type="match status" value="1"/>
</dbReference>
<dbReference type="PANTHER" id="PTHR12902">
    <property type="entry name" value="WASP-1"/>
    <property type="match status" value="1"/>
</dbReference>
<keyword evidence="2" id="KW-0009">Actin-binding</keyword>
<feature type="domain" description="WH2" evidence="4">
    <location>
        <begin position="389"/>
        <end position="406"/>
    </location>
</feature>
<dbReference type="GO" id="GO:0030036">
    <property type="term" value="P:actin cytoskeleton organization"/>
    <property type="evidence" value="ECO:0000318"/>
    <property type="project" value="GO_Central"/>
</dbReference>
<feature type="compositionally biased region" description="Polar residues" evidence="3">
    <location>
        <begin position="368"/>
        <end position="387"/>
    </location>
</feature>
<dbReference type="GO" id="GO:2000601">
    <property type="term" value="P:positive regulation of Arp2/3 complex-mediated actin nucleation"/>
    <property type="evidence" value="ECO:0000318"/>
    <property type="project" value="GO_Central"/>
</dbReference>
<evidence type="ECO:0000313" key="5">
    <source>
        <dbReference type="EnsemblMetazoa" id="XP_030848184"/>
    </source>
</evidence>
<dbReference type="RefSeq" id="XP_030848184.1">
    <property type="nucleotide sequence ID" value="XM_030992324.1"/>
</dbReference>
<name>A0A7M7P946_STRPU</name>
<evidence type="ECO:0000256" key="1">
    <source>
        <dbReference type="ARBA" id="ARBA00006993"/>
    </source>
</evidence>
<dbReference type="Pfam" id="PF02205">
    <property type="entry name" value="WH2"/>
    <property type="match status" value="1"/>
</dbReference>
<evidence type="ECO:0000256" key="3">
    <source>
        <dbReference type="SAM" id="MobiDB-lite"/>
    </source>
</evidence>
<sequence>MPLIKREVEPVLVSQVDIGKDVKNELECVTNYTLASIIRQLGNLGKHAEDIFGDLLHEATSLARRAGSVQDRLDKLNKTFDKLDPQTDSVSLRDINTRLAFQSSLILDAEVVSSPTMPSAMKATYTRCEQTPPLSKLNQFRQDGKDGLKMYTDPKFFFERWKNEQHKDIDKKKKKKKKRPHSSNMSKPKKVLTTKEKYKDRALGEEFAAMEREKRAQEKASSGTTSIAKDDNSGEEEKSSKGNSHLAGPTKTRKKETPESIRKPGMAPPPAPGPPPAPISKGGVQNSSEMSLPPPPPPLDYDNPYSEVGDMPPPPPVSGYVAPPSSGIPGAPPVPAPPPPLPSSAGPTPPPPPPLPAAGAPPLPPPIQRQTSVTTNPRPTTAVSQVTGARDDLLSAIKSGMKLRRVEIKVRDRPNEPENNSVEAILRRRIAVELSSDEETGSDVSDDSDWDDEEDD</sequence>
<dbReference type="Proteomes" id="UP000007110">
    <property type="component" value="Unassembled WGS sequence"/>
</dbReference>
<reference evidence="5" key="2">
    <citation type="submission" date="2021-01" db="UniProtKB">
        <authorList>
            <consortium name="EnsemblMetazoa"/>
        </authorList>
    </citation>
    <scope>IDENTIFICATION</scope>
</reference>
<comment type="similarity">
    <text evidence="1 2">Belongs to the SCAR/WAVE family.</text>
</comment>
<dbReference type="PROSITE" id="PS51082">
    <property type="entry name" value="WH2"/>
    <property type="match status" value="1"/>
</dbReference>
<comment type="subunit">
    <text evidence="2">Binds actin and the Arp2/3 complex.</text>
</comment>
<feature type="region of interest" description="Disordered" evidence="3">
    <location>
        <begin position="211"/>
        <end position="387"/>
    </location>
</feature>
<dbReference type="GO" id="GO:0005856">
    <property type="term" value="C:cytoskeleton"/>
    <property type="evidence" value="ECO:0007669"/>
    <property type="project" value="UniProtKB-SubCell"/>
</dbReference>